<sequence length="76" mass="8846">MLLKVRRCISLEKSKRARNESKGSPGNWYWYWCYNIFLVLHPDVSYSFGCCVGSRSALGNVPPKEDTSRCHELEEF</sequence>
<evidence type="ECO:0000313" key="2">
    <source>
        <dbReference type="Proteomes" id="UP001607302"/>
    </source>
</evidence>
<name>A0ABD2AV11_VESSQ</name>
<comment type="caution">
    <text evidence="1">The sequence shown here is derived from an EMBL/GenBank/DDBJ whole genome shotgun (WGS) entry which is preliminary data.</text>
</comment>
<evidence type="ECO:0000313" key="1">
    <source>
        <dbReference type="EMBL" id="KAL2724433.1"/>
    </source>
</evidence>
<protein>
    <submittedName>
        <fullName evidence="1">Uncharacterized protein</fullName>
    </submittedName>
</protein>
<accession>A0ABD2AV11</accession>
<dbReference type="EMBL" id="JAUDFV010000139">
    <property type="protein sequence ID" value="KAL2724433.1"/>
    <property type="molecule type" value="Genomic_DNA"/>
</dbReference>
<reference evidence="1 2" key="1">
    <citation type="journal article" date="2024" name="Ann. Entomol. Soc. Am.">
        <title>Genomic analyses of the southern and eastern yellowjacket wasps (Hymenoptera: Vespidae) reveal evolutionary signatures of social life.</title>
        <authorList>
            <person name="Catto M.A."/>
            <person name="Caine P.B."/>
            <person name="Orr S.E."/>
            <person name="Hunt B.G."/>
            <person name="Goodisman M.A.D."/>
        </authorList>
    </citation>
    <scope>NUCLEOTIDE SEQUENCE [LARGE SCALE GENOMIC DNA]</scope>
    <source>
        <strain evidence="1">233</strain>
        <tissue evidence="1">Head and thorax</tissue>
    </source>
</reference>
<dbReference type="AlphaFoldDB" id="A0ABD2AV11"/>
<keyword evidence="2" id="KW-1185">Reference proteome</keyword>
<gene>
    <name evidence="1" type="ORF">V1478_008946</name>
</gene>
<dbReference type="Proteomes" id="UP001607302">
    <property type="component" value="Unassembled WGS sequence"/>
</dbReference>
<proteinExistence type="predicted"/>
<organism evidence="1 2">
    <name type="scientific">Vespula squamosa</name>
    <name type="common">Southern yellow jacket</name>
    <name type="synonym">Wasp</name>
    <dbReference type="NCBI Taxonomy" id="30214"/>
    <lineage>
        <taxon>Eukaryota</taxon>
        <taxon>Metazoa</taxon>
        <taxon>Ecdysozoa</taxon>
        <taxon>Arthropoda</taxon>
        <taxon>Hexapoda</taxon>
        <taxon>Insecta</taxon>
        <taxon>Pterygota</taxon>
        <taxon>Neoptera</taxon>
        <taxon>Endopterygota</taxon>
        <taxon>Hymenoptera</taxon>
        <taxon>Apocrita</taxon>
        <taxon>Aculeata</taxon>
        <taxon>Vespoidea</taxon>
        <taxon>Vespidae</taxon>
        <taxon>Vespinae</taxon>
        <taxon>Vespula</taxon>
    </lineage>
</organism>